<feature type="domain" description="DUF6894" evidence="2">
    <location>
        <begin position="84"/>
        <end position="151"/>
    </location>
</feature>
<evidence type="ECO:0000256" key="1">
    <source>
        <dbReference type="SAM" id="Phobius"/>
    </source>
</evidence>
<proteinExistence type="predicted"/>
<keyword evidence="1" id="KW-0812">Transmembrane</keyword>
<comment type="caution">
    <text evidence="3">The sequence shown here is derived from an EMBL/GenBank/DDBJ whole genome shotgun (WGS) entry which is preliminary data.</text>
</comment>
<protein>
    <recommendedName>
        <fullName evidence="2">DUF6894 domain-containing protein</fullName>
    </recommendedName>
</protein>
<evidence type="ECO:0000259" key="2">
    <source>
        <dbReference type="Pfam" id="PF21834"/>
    </source>
</evidence>
<dbReference type="RefSeq" id="WP_331302167.1">
    <property type="nucleotide sequence ID" value="NZ_MLCA01000006.1"/>
</dbReference>
<accession>A0ABU7TPC9</accession>
<dbReference type="Proteomes" id="UP001355206">
    <property type="component" value="Unassembled WGS sequence"/>
</dbReference>
<sequence length="165" mass="17601">MPIVVILAALCGGSIVLAFGWQTFGVYTVILASCVASGTAVLVGGGLALLKVGASRTAQDPARIFGIAGLTSGGRRDLRLVPRRLYFDIEHGHEIIKDEVGIEATSLDQALDDARSVIRDMVEDLADEGYAEDWVLVVRDARGASVARLPIERTPVQARSDRRSA</sequence>
<evidence type="ECO:0000313" key="4">
    <source>
        <dbReference type="Proteomes" id="UP001355206"/>
    </source>
</evidence>
<organism evidence="3 4">
    <name type="scientific">Methylobacterium oryzae</name>
    <dbReference type="NCBI Taxonomy" id="334852"/>
    <lineage>
        <taxon>Bacteria</taxon>
        <taxon>Pseudomonadati</taxon>
        <taxon>Pseudomonadota</taxon>
        <taxon>Alphaproteobacteria</taxon>
        <taxon>Hyphomicrobiales</taxon>
        <taxon>Methylobacteriaceae</taxon>
        <taxon>Methylobacterium</taxon>
    </lineage>
</organism>
<name>A0ABU7TPC9_9HYPH</name>
<dbReference type="EMBL" id="MLCA01000006">
    <property type="protein sequence ID" value="MEE7491488.1"/>
    <property type="molecule type" value="Genomic_DNA"/>
</dbReference>
<dbReference type="InterPro" id="IPR054189">
    <property type="entry name" value="DUF6894"/>
</dbReference>
<keyword evidence="4" id="KW-1185">Reference proteome</keyword>
<keyword evidence="1" id="KW-1133">Transmembrane helix</keyword>
<feature type="transmembrane region" description="Helical" evidence="1">
    <location>
        <begin position="28"/>
        <end position="50"/>
    </location>
</feature>
<keyword evidence="1" id="KW-0472">Membrane</keyword>
<gene>
    <name evidence="3" type="ORF">MOTC310_13830</name>
</gene>
<evidence type="ECO:0000313" key="3">
    <source>
        <dbReference type="EMBL" id="MEE7491488.1"/>
    </source>
</evidence>
<dbReference type="Pfam" id="PF21834">
    <property type="entry name" value="DUF6894"/>
    <property type="match status" value="1"/>
</dbReference>
<reference evidence="3 4" key="1">
    <citation type="journal article" date="2012" name="Genet. Mol. Biol.">
        <title>Analysis of 16S rRNA and mxaF genes revealing insights into Methylobacterium niche-specific plant association.</title>
        <authorList>
            <person name="Dourado M.N."/>
            <person name="Andreote F.D."/>
            <person name="Dini-Andreote F."/>
            <person name="Conti R."/>
            <person name="Araujo J.M."/>
            <person name="Araujo W.L."/>
        </authorList>
    </citation>
    <scope>NUCLEOTIDE SEQUENCE [LARGE SCALE GENOMIC DNA]</scope>
    <source>
        <strain evidence="3 4">TC3-10</strain>
    </source>
</reference>